<sequence length="284" mass="29193">MSSLLNNPAIQSSLLPLLLALGLTGLIRAAFGPQLGGRLACAAIAMGFMASLVLIQAPVFPPRSASQKLPYLVVIALALGLVLDSLNLRARAVSMAGILLSLGALGWLLGSRIDRIDLAGWALILVLMAFALLANWRITAAADRIDGSIMLLLASGGVGAISLVGASASIAQTGFAMMAACGGFVLWNWPRLRFALGASASCVLITALVALCAQLLFFTQASGWALLMLSPLLLIDRLQAQLPGLKNITHPGPRALCLTVLGALICAMAIAVALLSGSPSASGY</sequence>
<evidence type="ECO:0000313" key="3">
    <source>
        <dbReference type="Proteomes" id="UP001058461"/>
    </source>
</evidence>
<name>A0ABY5HKY2_9GAMM</name>
<feature type="transmembrane region" description="Helical" evidence="1">
    <location>
        <begin position="194"/>
        <end position="211"/>
    </location>
</feature>
<organism evidence="2 3">
    <name type="scientific">Marinobacterium rhizophilum</name>
    <dbReference type="NCBI Taxonomy" id="420402"/>
    <lineage>
        <taxon>Bacteria</taxon>
        <taxon>Pseudomonadati</taxon>
        <taxon>Pseudomonadota</taxon>
        <taxon>Gammaproteobacteria</taxon>
        <taxon>Oceanospirillales</taxon>
        <taxon>Oceanospirillaceae</taxon>
        <taxon>Marinobacterium</taxon>
    </lineage>
</organism>
<feature type="transmembrane region" description="Helical" evidence="1">
    <location>
        <begin position="69"/>
        <end position="86"/>
    </location>
</feature>
<keyword evidence="1" id="KW-0472">Membrane</keyword>
<accession>A0ABY5HKY2</accession>
<keyword evidence="1" id="KW-1133">Transmembrane helix</keyword>
<gene>
    <name evidence="2" type="ORF">KDW95_22090</name>
</gene>
<reference evidence="2" key="1">
    <citation type="submission" date="2021-04" db="EMBL/GenBank/DDBJ databases">
        <title>Oceanospirillales bacteria with DddD are important DMSP degraders in coastal seawater.</title>
        <authorList>
            <person name="Liu J."/>
        </authorList>
    </citation>
    <scope>NUCLEOTIDE SEQUENCE</scope>
    <source>
        <strain evidence="2">D13-1</strain>
    </source>
</reference>
<protein>
    <submittedName>
        <fullName evidence="2">Uncharacterized protein</fullName>
    </submittedName>
</protein>
<dbReference type="EMBL" id="CP073347">
    <property type="protein sequence ID" value="UTW11897.1"/>
    <property type="molecule type" value="Genomic_DNA"/>
</dbReference>
<evidence type="ECO:0000313" key="2">
    <source>
        <dbReference type="EMBL" id="UTW11897.1"/>
    </source>
</evidence>
<feature type="transmembrane region" description="Helical" evidence="1">
    <location>
        <begin position="92"/>
        <end position="111"/>
    </location>
</feature>
<feature type="transmembrane region" description="Helical" evidence="1">
    <location>
        <begin position="118"/>
        <end position="138"/>
    </location>
</feature>
<feature type="transmembrane region" description="Helical" evidence="1">
    <location>
        <begin position="158"/>
        <end position="187"/>
    </location>
</feature>
<dbReference type="Proteomes" id="UP001058461">
    <property type="component" value="Chromosome"/>
</dbReference>
<feature type="transmembrane region" description="Helical" evidence="1">
    <location>
        <begin position="255"/>
        <end position="275"/>
    </location>
</feature>
<proteinExistence type="predicted"/>
<dbReference type="RefSeq" id="WP_255853946.1">
    <property type="nucleotide sequence ID" value="NZ_CP073347.1"/>
</dbReference>
<keyword evidence="3" id="KW-1185">Reference proteome</keyword>
<evidence type="ECO:0000256" key="1">
    <source>
        <dbReference type="SAM" id="Phobius"/>
    </source>
</evidence>
<feature type="transmembrane region" description="Helical" evidence="1">
    <location>
        <begin position="39"/>
        <end position="57"/>
    </location>
</feature>
<keyword evidence="1" id="KW-0812">Transmembrane</keyword>